<reference evidence="2 3" key="1">
    <citation type="submission" date="2020-02" db="EMBL/GenBank/DDBJ databases">
        <authorList>
            <person name="Li X.-J."/>
            <person name="Han X.-M."/>
        </authorList>
    </citation>
    <scope>NUCLEOTIDE SEQUENCE [LARGE SCALE GENOMIC DNA]</scope>
    <source>
        <strain evidence="2 3">CCTCC AB 2017055</strain>
    </source>
</reference>
<keyword evidence="3" id="KW-1185">Reference proteome</keyword>
<accession>A0A6L9SCM7</accession>
<proteinExistence type="predicted"/>
<keyword evidence="1" id="KW-1133">Transmembrane helix</keyword>
<feature type="transmembrane region" description="Helical" evidence="1">
    <location>
        <begin position="62"/>
        <end position="82"/>
    </location>
</feature>
<comment type="caution">
    <text evidence="2">The sequence shown here is derived from an EMBL/GenBank/DDBJ whole genome shotgun (WGS) entry which is preliminary data.</text>
</comment>
<dbReference type="EMBL" id="JAAGOA010000017">
    <property type="protein sequence ID" value="NEE02769.1"/>
    <property type="molecule type" value="Genomic_DNA"/>
</dbReference>
<feature type="transmembrane region" description="Helical" evidence="1">
    <location>
        <begin position="127"/>
        <end position="144"/>
    </location>
</feature>
<keyword evidence="1" id="KW-0472">Membrane</keyword>
<evidence type="ECO:0000256" key="1">
    <source>
        <dbReference type="SAM" id="Phobius"/>
    </source>
</evidence>
<dbReference type="Proteomes" id="UP000475214">
    <property type="component" value="Unassembled WGS sequence"/>
</dbReference>
<feature type="transmembrane region" description="Helical" evidence="1">
    <location>
        <begin position="94"/>
        <end position="115"/>
    </location>
</feature>
<sequence length="167" mass="18012">MLSVLAFVYLLFRLVTQPTNLQYRYLLAAMVLVGGMADLAVNASGLTLAGATVDGLSDAGGVGVVLSAVPAAAFGYGVGWLLTRRRIWRDKKRVVRILVFLGTIATIEFLLVYAHTIQEEGLSLGPSIVPNVVFVVTAILYLALSSDPETRVHTIRNRGQDGPFIPR</sequence>
<evidence type="ECO:0000313" key="2">
    <source>
        <dbReference type="EMBL" id="NEE02769.1"/>
    </source>
</evidence>
<evidence type="ECO:0000313" key="3">
    <source>
        <dbReference type="Proteomes" id="UP000475214"/>
    </source>
</evidence>
<dbReference type="AlphaFoldDB" id="A0A6L9SCM7"/>
<gene>
    <name evidence="2" type="ORF">G1H10_21625</name>
</gene>
<protein>
    <submittedName>
        <fullName evidence="2">Uncharacterized protein</fullName>
    </submittedName>
</protein>
<organism evidence="2 3">
    <name type="scientific">Phytoactinopolyspora halotolerans</name>
    <dbReference type="NCBI Taxonomy" id="1981512"/>
    <lineage>
        <taxon>Bacteria</taxon>
        <taxon>Bacillati</taxon>
        <taxon>Actinomycetota</taxon>
        <taxon>Actinomycetes</taxon>
        <taxon>Jiangellales</taxon>
        <taxon>Jiangellaceae</taxon>
        <taxon>Phytoactinopolyspora</taxon>
    </lineage>
</organism>
<keyword evidence="1" id="KW-0812">Transmembrane</keyword>
<name>A0A6L9SCM7_9ACTN</name>